<evidence type="ECO:0000256" key="3">
    <source>
        <dbReference type="ARBA" id="ARBA00022729"/>
    </source>
</evidence>
<dbReference type="PANTHER" id="PTHR42953:SF3">
    <property type="entry name" value="HIGH-AFFINITY ZINC UPTAKE SYSTEM PROTEIN ZNUA"/>
    <property type="match status" value="1"/>
</dbReference>
<feature type="region of interest" description="Disordered" evidence="4">
    <location>
        <begin position="110"/>
        <end position="143"/>
    </location>
</feature>
<protein>
    <submittedName>
        <fullName evidence="6">Zinc ABC transporter substrate-binding protein</fullName>
    </submittedName>
</protein>
<evidence type="ECO:0000256" key="1">
    <source>
        <dbReference type="ARBA" id="ARBA00011028"/>
    </source>
</evidence>
<evidence type="ECO:0000256" key="5">
    <source>
        <dbReference type="SAM" id="SignalP"/>
    </source>
</evidence>
<dbReference type="Pfam" id="PF01297">
    <property type="entry name" value="ZnuA"/>
    <property type="match status" value="1"/>
</dbReference>
<feature type="compositionally biased region" description="Basic and acidic residues" evidence="4">
    <location>
        <begin position="110"/>
        <end position="132"/>
    </location>
</feature>
<evidence type="ECO:0000313" key="6">
    <source>
        <dbReference type="EMBL" id="MBR8464505.1"/>
    </source>
</evidence>
<evidence type="ECO:0000256" key="4">
    <source>
        <dbReference type="SAM" id="MobiDB-lite"/>
    </source>
</evidence>
<dbReference type="RefSeq" id="WP_212142373.1">
    <property type="nucleotide sequence ID" value="NZ_JAGSSW010000008.1"/>
</dbReference>
<dbReference type="EMBL" id="JAGSSW010000008">
    <property type="protein sequence ID" value="MBR8464505.1"/>
    <property type="molecule type" value="Genomic_DNA"/>
</dbReference>
<evidence type="ECO:0000256" key="2">
    <source>
        <dbReference type="ARBA" id="ARBA00022448"/>
    </source>
</evidence>
<dbReference type="SUPFAM" id="SSF53807">
    <property type="entry name" value="Helical backbone' metal receptor"/>
    <property type="match status" value="1"/>
</dbReference>
<keyword evidence="3 5" id="KW-0732">Signal</keyword>
<dbReference type="InterPro" id="IPR006127">
    <property type="entry name" value="ZnuA-like"/>
</dbReference>
<comment type="similarity">
    <text evidence="1">Belongs to the bacterial solute-binding protein 9 family.</text>
</comment>
<dbReference type="PANTHER" id="PTHR42953">
    <property type="entry name" value="HIGH-AFFINITY ZINC UPTAKE SYSTEM PROTEIN ZNUA-RELATED"/>
    <property type="match status" value="1"/>
</dbReference>
<feature type="signal peptide" evidence="5">
    <location>
        <begin position="1"/>
        <end position="17"/>
    </location>
</feature>
<reference evidence="6 7" key="1">
    <citation type="submission" date="2021-04" db="EMBL/GenBank/DDBJ databases">
        <title>Molecular and phenotypic characterization and identification of bacterial isolates recovered from the Anatolian ground squirrels (Spermophilus xanthoprymnus) and which have the potential to form a new species in the Campylobacter genus.</title>
        <authorList>
            <person name="Aydin F."/>
            <person name="Abay S."/>
            <person name="Kayman T."/>
            <person name="Karakaya E."/>
            <person name="Mustak H.K."/>
            <person name="Mustak I.B."/>
            <person name="Bilgin N."/>
            <person name="Duzler A."/>
            <person name="Sahin O."/>
            <person name="Guran O."/>
            <person name="Saticioglu I.B."/>
        </authorList>
    </citation>
    <scope>NUCLEOTIDE SEQUENCE [LARGE SCALE GENOMIC DNA]</scope>
    <source>
        <strain evidence="7">faydin-G24</strain>
    </source>
</reference>
<comment type="caution">
    <text evidence="6">The sequence shown here is derived from an EMBL/GenBank/DDBJ whole genome shotgun (WGS) entry which is preliminary data.</text>
</comment>
<dbReference type="InterPro" id="IPR050492">
    <property type="entry name" value="Bact_metal-bind_prot9"/>
</dbReference>
<organism evidence="6 7">
    <name type="scientific">Campylobacter anatolicus</name>
    <dbReference type="NCBI Taxonomy" id="2829105"/>
    <lineage>
        <taxon>Bacteria</taxon>
        <taxon>Pseudomonadati</taxon>
        <taxon>Campylobacterota</taxon>
        <taxon>Epsilonproteobacteria</taxon>
        <taxon>Campylobacterales</taxon>
        <taxon>Campylobacteraceae</taxon>
        <taxon>Campylobacter</taxon>
    </lineage>
</organism>
<name>A0ABS5HJR4_9BACT</name>
<sequence length="302" mass="34454">MRKIFTLLVLGTALAFAKPIVTASILPTKYFIEQIAGNTLEVNVMVGTGADPHTYEPKPKQMKDLEVSKLYFAVGIEFEDTWLERFSKAYKNLKIIKTDDGIEKIAMSDEHDHEHHDHKGDMHHDHDEEGHDHGHHHHHHHGGLDPHIWLDPILVKTQVQNIANALIAEFPQNAKIYEQNLVKFNAKLDELDKFIADKLANVKSREFIVYHPSWGYFSKRYNLEQIAIEVEGKEPKPAQIAELIEEAKEHNVKVIFVAPQFSQKSAKLIAAQAGAKVSELDQLPLDWYNEMKKTAEILAQSL</sequence>
<keyword evidence="7" id="KW-1185">Reference proteome</keyword>
<gene>
    <name evidence="6" type="ORF">KDD93_08005</name>
</gene>
<proteinExistence type="inferred from homology"/>
<evidence type="ECO:0000313" key="7">
    <source>
        <dbReference type="Proteomes" id="UP000682951"/>
    </source>
</evidence>
<feature type="chain" id="PRO_5045128560" evidence="5">
    <location>
        <begin position="18"/>
        <end position="302"/>
    </location>
</feature>
<dbReference type="Gene3D" id="3.40.50.1980">
    <property type="entry name" value="Nitrogenase molybdenum iron protein domain"/>
    <property type="match status" value="3"/>
</dbReference>
<dbReference type="Proteomes" id="UP000682951">
    <property type="component" value="Unassembled WGS sequence"/>
</dbReference>
<keyword evidence="2" id="KW-0813">Transport</keyword>
<accession>A0ABS5HJR4</accession>